<accession>A0A382P2G6</accession>
<dbReference type="Pfam" id="PF00296">
    <property type="entry name" value="Bac_luciferase"/>
    <property type="match status" value="1"/>
</dbReference>
<dbReference type="SUPFAM" id="SSF51679">
    <property type="entry name" value="Bacterial luciferase-like"/>
    <property type="match status" value="1"/>
</dbReference>
<sequence>MALPERMDFGVFMAPFHWLGDNPTLALERDLETLEWLDYLGFDEAWIGEHHSAGWETISSPEVFIGVAAERTKHIKLGTGVASLPYHHPLMTANRMVLLDHLTRGRVMLGVGPGALVSDAYQLGIDPPTQRPRMDEAIGIIKRLLTESEPITYESDWFTLREAMLHLKPYTKPHFPIAVAAAQSPSGMVAAGKHGLGVLSVSVVRGGSVSTNLGDFWKIAEETA</sequence>
<organism evidence="5">
    <name type="scientific">marine metagenome</name>
    <dbReference type="NCBI Taxonomy" id="408172"/>
    <lineage>
        <taxon>unclassified sequences</taxon>
        <taxon>metagenomes</taxon>
        <taxon>ecological metagenomes</taxon>
    </lineage>
</organism>
<evidence type="ECO:0000313" key="5">
    <source>
        <dbReference type="EMBL" id="SVC67553.1"/>
    </source>
</evidence>
<dbReference type="GO" id="GO:0016705">
    <property type="term" value="F:oxidoreductase activity, acting on paired donors, with incorporation or reduction of molecular oxygen"/>
    <property type="evidence" value="ECO:0007669"/>
    <property type="project" value="InterPro"/>
</dbReference>
<gene>
    <name evidence="5" type="ORF">METZ01_LOCUS320407</name>
</gene>
<keyword evidence="2" id="KW-0560">Oxidoreductase</keyword>
<dbReference type="Gene3D" id="3.20.20.30">
    <property type="entry name" value="Luciferase-like domain"/>
    <property type="match status" value="1"/>
</dbReference>
<dbReference type="GO" id="GO:0004497">
    <property type="term" value="F:monooxygenase activity"/>
    <property type="evidence" value="ECO:0007669"/>
    <property type="project" value="UniProtKB-KW"/>
</dbReference>
<keyword evidence="3" id="KW-0503">Monooxygenase</keyword>
<dbReference type="InterPro" id="IPR011251">
    <property type="entry name" value="Luciferase-like_dom"/>
</dbReference>
<dbReference type="AlphaFoldDB" id="A0A382P2G6"/>
<evidence type="ECO:0000256" key="1">
    <source>
        <dbReference type="ARBA" id="ARBA00022630"/>
    </source>
</evidence>
<dbReference type="InterPro" id="IPR036661">
    <property type="entry name" value="Luciferase-like_sf"/>
</dbReference>
<reference evidence="5" key="1">
    <citation type="submission" date="2018-05" db="EMBL/GenBank/DDBJ databases">
        <authorList>
            <person name="Lanie J.A."/>
            <person name="Ng W.-L."/>
            <person name="Kazmierczak K.M."/>
            <person name="Andrzejewski T.M."/>
            <person name="Davidsen T.M."/>
            <person name="Wayne K.J."/>
            <person name="Tettelin H."/>
            <person name="Glass J.I."/>
            <person name="Rusch D."/>
            <person name="Podicherti R."/>
            <person name="Tsui H.-C.T."/>
            <person name="Winkler M.E."/>
        </authorList>
    </citation>
    <scope>NUCLEOTIDE SEQUENCE</scope>
</reference>
<dbReference type="InterPro" id="IPR050766">
    <property type="entry name" value="Bact_Lucif_Oxidored"/>
</dbReference>
<dbReference type="EMBL" id="UINC01104425">
    <property type="protein sequence ID" value="SVC67553.1"/>
    <property type="molecule type" value="Genomic_DNA"/>
</dbReference>
<evidence type="ECO:0000259" key="4">
    <source>
        <dbReference type="Pfam" id="PF00296"/>
    </source>
</evidence>
<name>A0A382P2G6_9ZZZZ</name>
<keyword evidence="1" id="KW-0285">Flavoprotein</keyword>
<dbReference type="PANTHER" id="PTHR30137:SF16">
    <property type="entry name" value="BLL0895 PROTEIN"/>
    <property type="match status" value="1"/>
</dbReference>
<evidence type="ECO:0000256" key="3">
    <source>
        <dbReference type="ARBA" id="ARBA00023033"/>
    </source>
</evidence>
<dbReference type="GO" id="GO:0005829">
    <property type="term" value="C:cytosol"/>
    <property type="evidence" value="ECO:0007669"/>
    <property type="project" value="TreeGrafter"/>
</dbReference>
<proteinExistence type="predicted"/>
<feature type="non-terminal residue" evidence="5">
    <location>
        <position position="224"/>
    </location>
</feature>
<feature type="domain" description="Luciferase-like" evidence="4">
    <location>
        <begin position="7"/>
        <end position="202"/>
    </location>
</feature>
<protein>
    <recommendedName>
        <fullName evidence="4">Luciferase-like domain-containing protein</fullName>
    </recommendedName>
</protein>
<evidence type="ECO:0000256" key="2">
    <source>
        <dbReference type="ARBA" id="ARBA00023002"/>
    </source>
</evidence>
<dbReference type="PANTHER" id="PTHR30137">
    <property type="entry name" value="LUCIFERASE-LIKE MONOOXYGENASE"/>
    <property type="match status" value="1"/>
</dbReference>